<reference evidence="1 2" key="1">
    <citation type="submission" date="2020-08" db="EMBL/GenBank/DDBJ databases">
        <title>Genomic Encyclopedia of Type Strains, Phase IV (KMG-IV): sequencing the most valuable type-strain genomes for metagenomic binning, comparative biology and taxonomic classification.</title>
        <authorList>
            <person name="Goeker M."/>
        </authorList>
    </citation>
    <scope>NUCLEOTIDE SEQUENCE [LARGE SCALE GENOMIC DNA]</scope>
    <source>
        <strain evidence="1 2">DSM 29853</strain>
    </source>
</reference>
<sequence>MDDSPLMASSALADYCEAIIAVSPSRWPVRKLLNQFGRYYAAYMLIHNYYGWRAGEPALPTLSRLKGISSLSPRHTTHFVGILKTAGFVTSEPVAVDRRQTILRPEPMLVEEIGRSILAFLAVHDRLAGTAHAPFLSSSVERIGTIIHLSGRQILAGGAVISPFPTIAAMAHFDSGYPVLVAVMAAHYAGQAGRLAPPLTLEALAERFQVSKSHVGNVFSYLSEADLIDVGRGARPALVEEFERWCAAEMNHYALLATRLAEGEGGRRRPLRA</sequence>
<keyword evidence="2" id="KW-1185">Reference proteome</keyword>
<dbReference type="EMBL" id="JACIEZ010000007">
    <property type="protein sequence ID" value="MBB4066112.1"/>
    <property type="molecule type" value="Genomic_DNA"/>
</dbReference>
<evidence type="ECO:0000313" key="1">
    <source>
        <dbReference type="EMBL" id="MBB4066112.1"/>
    </source>
</evidence>
<name>A0A7W6NM80_9HYPH</name>
<organism evidence="1 2">
    <name type="scientific">Gellertiella hungarica</name>
    <dbReference type="NCBI Taxonomy" id="1572859"/>
    <lineage>
        <taxon>Bacteria</taxon>
        <taxon>Pseudomonadati</taxon>
        <taxon>Pseudomonadota</taxon>
        <taxon>Alphaproteobacteria</taxon>
        <taxon>Hyphomicrobiales</taxon>
        <taxon>Rhizobiaceae</taxon>
        <taxon>Gellertiella</taxon>
    </lineage>
</organism>
<dbReference type="Proteomes" id="UP000528286">
    <property type="component" value="Unassembled WGS sequence"/>
</dbReference>
<comment type="caution">
    <text evidence="1">The sequence shown here is derived from an EMBL/GenBank/DDBJ whole genome shotgun (WGS) entry which is preliminary data.</text>
</comment>
<gene>
    <name evidence="1" type="ORF">GGR23_003325</name>
</gene>
<dbReference type="RefSeq" id="WP_183367397.1">
    <property type="nucleotide sequence ID" value="NZ_JACIEZ010000007.1"/>
</dbReference>
<protein>
    <submittedName>
        <fullName evidence="1">Uncharacterized protein</fullName>
    </submittedName>
</protein>
<dbReference type="AlphaFoldDB" id="A0A7W6NM80"/>
<proteinExistence type="predicted"/>
<evidence type="ECO:0000313" key="2">
    <source>
        <dbReference type="Proteomes" id="UP000528286"/>
    </source>
</evidence>
<accession>A0A7W6NM80</accession>